<keyword evidence="4" id="KW-0288">FMN</keyword>
<dbReference type="AlphaFoldDB" id="A0A5K7YPT8"/>
<dbReference type="PANTHER" id="PTHR48109:SF3">
    <property type="entry name" value="SLL0744 PROTEIN"/>
    <property type="match status" value="1"/>
</dbReference>
<evidence type="ECO:0000256" key="4">
    <source>
        <dbReference type="ARBA" id="ARBA00022643"/>
    </source>
</evidence>
<dbReference type="InterPro" id="IPR005720">
    <property type="entry name" value="Dihydroorotate_DH_cat"/>
</dbReference>
<dbReference type="Pfam" id="PF01180">
    <property type="entry name" value="DHO_dh"/>
    <property type="match status" value="1"/>
</dbReference>
<reference evidence="8 9" key="1">
    <citation type="submission" date="2019-11" db="EMBL/GenBank/DDBJ databases">
        <title>Comparative genomics of hydrocarbon-degrading Desulfosarcina strains.</title>
        <authorList>
            <person name="Watanabe M."/>
            <person name="Kojima H."/>
            <person name="Fukui M."/>
        </authorList>
    </citation>
    <scope>NUCLEOTIDE SEQUENCE [LARGE SCALE GENOMIC DNA]</scope>
    <source>
        <strain evidence="8 9">PL12</strain>
    </source>
</reference>
<evidence type="ECO:0000256" key="1">
    <source>
        <dbReference type="ARBA" id="ARBA00001917"/>
    </source>
</evidence>
<dbReference type="GO" id="GO:0004152">
    <property type="term" value="F:dihydroorotate dehydrogenase activity"/>
    <property type="evidence" value="ECO:0007669"/>
    <property type="project" value="InterPro"/>
</dbReference>
<dbReference type="InterPro" id="IPR013785">
    <property type="entry name" value="Aldolase_TIM"/>
</dbReference>
<name>A0A5K7YPT8_9BACT</name>
<dbReference type="PANTHER" id="PTHR48109">
    <property type="entry name" value="DIHYDROOROTATE DEHYDROGENASE (QUINONE), MITOCHONDRIAL-RELATED"/>
    <property type="match status" value="1"/>
</dbReference>
<evidence type="ECO:0000313" key="8">
    <source>
        <dbReference type="EMBL" id="BBO70380.1"/>
    </source>
</evidence>
<evidence type="ECO:0000313" key="9">
    <source>
        <dbReference type="Proteomes" id="UP000427906"/>
    </source>
</evidence>
<dbReference type="InterPro" id="IPR050074">
    <property type="entry name" value="DHO_dehydrogenase"/>
</dbReference>
<dbReference type="PIRSF" id="PIRSF000164">
    <property type="entry name" value="DHO_oxidase"/>
    <property type="match status" value="1"/>
</dbReference>
<dbReference type="RefSeq" id="WP_155318334.1">
    <property type="nucleotide sequence ID" value="NZ_AP021874.1"/>
</dbReference>
<gene>
    <name evidence="8" type="ORF">DSCA_43100</name>
</gene>
<dbReference type="SUPFAM" id="SSF51395">
    <property type="entry name" value="FMN-linked oxidoreductases"/>
    <property type="match status" value="1"/>
</dbReference>
<keyword evidence="6" id="KW-0560">Oxidoreductase</keyword>
<comment type="cofactor">
    <cofactor evidence="1">
        <name>FMN</name>
        <dbReference type="ChEBI" id="CHEBI:58210"/>
    </cofactor>
</comment>
<dbReference type="EMBL" id="AP021874">
    <property type="protein sequence ID" value="BBO70380.1"/>
    <property type="molecule type" value="Genomic_DNA"/>
</dbReference>
<evidence type="ECO:0000256" key="3">
    <source>
        <dbReference type="ARBA" id="ARBA00022630"/>
    </source>
</evidence>
<evidence type="ECO:0000256" key="5">
    <source>
        <dbReference type="ARBA" id="ARBA00022975"/>
    </source>
</evidence>
<dbReference type="KEGG" id="dalk:DSCA_43100"/>
<dbReference type="Proteomes" id="UP000427906">
    <property type="component" value="Chromosome"/>
</dbReference>
<dbReference type="NCBIfam" id="NF005741">
    <property type="entry name" value="PRK07565.1"/>
    <property type="match status" value="1"/>
</dbReference>
<dbReference type="InterPro" id="IPR012135">
    <property type="entry name" value="Dihydroorotate_DH_1_2"/>
</dbReference>
<proteinExistence type="predicted"/>
<feature type="domain" description="Dihydroorotate dehydrogenase catalytic" evidence="7">
    <location>
        <begin position="104"/>
        <end position="298"/>
    </location>
</feature>
<dbReference type="UniPathway" id="UPA00070"/>
<organism evidence="8 9">
    <name type="scientific">Desulfosarcina alkanivorans</name>
    <dbReference type="NCBI Taxonomy" id="571177"/>
    <lineage>
        <taxon>Bacteria</taxon>
        <taxon>Pseudomonadati</taxon>
        <taxon>Thermodesulfobacteriota</taxon>
        <taxon>Desulfobacteria</taxon>
        <taxon>Desulfobacterales</taxon>
        <taxon>Desulfosarcinaceae</taxon>
        <taxon>Desulfosarcina</taxon>
    </lineage>
</organism>
<keyword evidence="5" id="KW-0665">Pyrimidine biosynthesis</keyword>
<comment type="pathway">
    <text evidence="2">Pyrimidine metabolism; UMP biosynthesis via de novo pathway.</text>
</comment>
<dbReference type="GO" id="GO:0005737">
    <property type="term" value="C:cytoplasm"/>
    <property type="evidence" value="ECO:0007669"/>
    <property type="project" value="InterPro"/>
</dbReference>
<evidence type="ECO:0000256" key="6">
    <source>
        <dbReference type="ARBA" id="ARBA00023002"/>
    </source>
</evidence>
<evidence type="ECO:0000256" key="2">
    <source>
        <dbReference type="ARBA" id="ARBA00004725"/>
    </source>
</evidence>
<dbReference type="GO" id="GO:0044205">
    <property type="term" value="P:'de novo' UMP biosynthetic process"/>
    <property type="evidence" value="ECO:0007669"/>
    <property type="project" value="UniProtKB-UniPathway"/>
</dbReference>
<keyword evidence="9" id="KW-1185">Reference proteome</keyword>
<accession>A0A5K7YPT8</accession>
<dbReference type="OrthoDB" id="9794954at2"/>
<protein>
    <submittedName>
        <fullName evidence="8">Diguanylate cyclase</fullName>
    </submittedName>
</protein>
<sequence length="341" mass="37847">MDLSTHYLGLELKNPIIVGSSGLTGSVEKVIQAEHHGAGAVVLKSIFEEEVALAYAEFMKTAKSVAGETPYFDYDGRRSPIEYYDYVIREENLKKYVSLIEASKKAVSIPVMASINCFLGSVEWMSYARHLEAAGADALELNMFFPPTDFTKTRADKESIYFKVTEEVTKNLSIPTALKISHYFTDLGPMIQRLSRTGIGGLVLFNRYFSPDIDIDRLEVTNGFVFSTPSDLAMSLRWIAIMAEKVDCDLVASTGIHDGAAVIKQLLAGASAVQVASCLYKNGLAYLEEMLGGLERWMTENRFMGINSFKGKMSQAKSTDPSVYERVQFMKYYGGRKNVAV</sequence>
<dbReference type="Gene3D" id="3.20.20.70">
    <property type="entry name" value="Aldolase class I"/>
    <property type="match status" value="1"/>
</dbReference>
<evidence type="ECO:0000259" key="7">
    <source>
        <dbReference type="Pfam" id="PF01180"/>
    </source>
</evidence>
<keyword evidence="3" id="KW-0285">Flavoprotein</keyword>
<dbReference type="GO" id="GO:0006207">
    <property type="term" value="P:'de novo' pyrimidine nucleobase biosynthetic process"/>
    <property type="evidence" value="ECO:0007669"/>
    <property type="project" value="TreeGrafter"/>
</dbReference>